<evidence type="ECO:0000313" key="1">
    <source>
        <dbReference type="EMBL" id="SDV48884.1"/>
    </source>
</evidence>
<accession>A0A1H2PQ29</accession>
<keyword evidence="2" id="KW-1185">Reference proteome</keyword>
<name>A0A1H2PQ29_9BURK</name>
<organism evidence="1 2">
    <name type="scientific">Chitinasiproducens palmae</name>
    <dbReference type="NCBI Taxonomy" id="1770053"/>
    <lineage>
        <taxon>Bacteria</taxon>
        <taxon>Pseudomonadati</taxon>
        <taxon>Pseudomonadota</taxon>
        <taxon>Betaproteobacteria</taxon>
        <taxon>Burkholderiales</taxon>
        <taxon>Burkholderiaceae</taxon>
        <taxon>Chitinasiproducens</taxon>
    </lineage>
</organism>
<sequence length="45" mass="4968">MSPPLDPFSKPRFAHWSDAFLVVNDSEQICLPTNRPADAGAALRQ</sequence>
<reference evidence="2" key="1">
    <citation type="submission" date="2016-09" db="EMBL/GenBank/DDBJ databases">
        <authorList>
            <person name="Varghese N."/>
            <person name="Submissions S."/>
        </authorList>
    </citation>
    <scope>NUCLEOTIDE SEQUENCE [LARGE SCALE GENOMIC DNA]</scope>
    <source>
        <strain evidence="2">JS23</strain>
    </source>
</reference>
<evidence type="ECO:0000313" key="2">
    <source>
        <dbReference type="Proteomes" id="UP000243719"/>
    </source>
</evidence>
<dbReference type="AlphaFoldDB" id="A0A1H2PQ29"/>
<dbReference type="EMBL" id="FNLO01000006">
    <property type="protein sequence ID" value="SDV48884.1"/>
    <property type="molecule type" value="Genomic_DNA"/>
</dbReference>
<protein>
    <submittedName>
        <fullName evidence="1">Uncharacterized protein</fullName>
    </submittedName>
</protein>
<dbReference type="RefSeq" id="WP_170845126.1">
    <property type="nucleotide sequence ID" value="NZ_FNLO01000006.1"/>
</dbReference>
<gene>
    <name evidence="1" type="ORF">SAMN05216551_106140</name>
</gene>
<dbReference type="Proteomes" id="UP000243719">
    <property type="component" value="Unassembled WGS sequence"/>
</dbReference>
<proteinExistence type="predicted"/>